<dbReference type="InterPro" id="IPR036527">
    <property type="entry name" value="SCP2_sterol-bd_dom_sf"/>
</dbReference>
<organism evidence="2 3">
    <name type="scientific">Acetoanaerobium noterae</name>
    <dbReference type="NCBI Taxonomy" id="745369"/>
    <lineage>
        <taxon>Bacteria</taxon>
        <taxon>Bacillati</taxon>
        <taxon>Bacillota</taxon>
        <taxon>Clostridia</taxon>
        <taxon>Peptostreptococcales</taxon>
        <taxon>Filifactoraceae</taxon>
        <taxon>Acetoanaerobium</taxon>
    </lineage>
</organism>
<dbReference type="Gene3D" id="3.30.1050.10">
    <property type="entry name" value="SCP2 sterol-binding domain"/>
    <property type="match status" value="1"/>
</dbReference>
<dbReference type="InterPro" id="IPR016181">
    <property type="entry name" value="Acyl_CoA_acyltransferase"/>
</dbReference>
<dbReference type="InterPro" id="IPR051554">
    <property type="entry name" value="Acetyltransferase_Eis"/>
</dbReference>
<dbReference type="Pfam" id="PF13530">
    <property type="entry name" value="SCP2_2"/>
    <property type="match status" value="1"/>
</dbReference>
<evidence type="ECO:0000313" key="3">
    <source>
        <dbReference type="Proteomes" id="UP000243406"/>
    </source>
</evidence>
<dbReference type="InterPro" id="IPR000182">
    <property type="entry name" value="GNAT_dom"/>
</dbReference>
<evidence type="ECO:0000313" key="2">
    <source>
        <dbReference type="EMBL" id="SKB27636.1"/>
    </source>
</evidence>
<dbReference type="RefSeq" id="WP_079588506.1">
    <property type="nucleotide sequence ID" value="NZ_FUYN01000001.1"/>
</dbReference>
<dbReference type="SUPFAM" id="SSF55718">
    <property type="entry name" value="SCP-like"/>
    <property type="match status" value="1"/>
</dbReference>
<gene>
    <name evidence="2" type="ORF">SAMN02745120_0532</name>
</gene>
<dbReference type="GO" id="GO:0030649">
    <property type="term" value="P:aminoglycoside antibiotic catabolic process"/>
    <property type="evidence" value="ECO:0007669"/>
    <property type="project" value="TreeGrafter"/>
</dbReference>
<dbReference type="SUPFAM" id="SSF55729">
    <property type="entry name" value="Acyl-CoA N-acyltransferases (Nat)"/>
    <property type="match status" value="1"/>
</dbReference>
<accession>A0A1T4ZY86</accession>
<keyword evidence="2" id="KW-0808">Transferase</keyword>
<dbReference type="PANTHER" id="PTHR37817:SF1">
    <property type="entry name" value="N-ACETYLTRANSFERASE EIS"/>
    <property type="match status" value="1"/>
</dbReference>
<dbReference type="Gene3D" id="3.40.630.30">
    <property type="match status" value="2"/>
</dbReference>
<dbReference type="PROSITE" id="PS51186">
    <property type="entry name" value="GNAT"/>
    <property type="match status" value="1"/>
</dbReference>
<name>A0A1T4ZY86_9FIRM</name>
<sequence length="387" mass="45001">MSEIRYALYDDLKEIRNLWEYSFSDEESFVNYYFDKRYNPGCNLIAKETELLASLQRNPYKINISKDSQNTAYVVGISVYPEHRGKKLTTKLLNKALEEAYNLGEKISLLMPIDTAIYRRYGYENCFSLYSFEVNLSDIEYKNNKSVNLERITKMTDELADLLIEIYLEKAKNWDIYLERDRNHYYTYFEEIKVEAGEIFLAKNNANEPIGYMVFYPKMEPSKGYVRELFYLDSSALDSFMTLMASHKTQLDSVTIQQPIDSQLMYYFGFNNKISVSLKPFMMARIVDVKYVLEKLAKDMILDLSIRINDGILSQNNQVFHIKNGSVAISDNKADAIMDIGTLTQLYMGTVSVSAAYDLGKIEAENINLAQLNRLFSYKISYVNEYI</sequence>
<dbReference type="InterPro" id="IPR025559">
    <property type="entry name" value="Eis_dom"/>
</dbReference>
<dbReference type="Pfam" id="PF13527">
    <property type="entry name" value="Acetyltransf_9"/>
    <property type="match status" value="1"/>
</dbReference>
<dbReference type="GO" id="GO:0034069">
    <property type="term" value="F:aminoglycoside N-acetyltransferase activity"/>
    <property type="evidence" value="ECO:0007669"/>
    <property type="project" value="TreeGrafter"/>
</dbReference>
<feature type="domain" description="N-acetyltransferase" evidence="1">
    <location>
        <begin position="2"/>
        <end position="146"/>
    </location>
</feature>
<dbReference type="OrthoDB" id="9768284at2"/>
<dbReference type="EMBL" id="FUYN01000001">
    <property type="protein sequence ID" value="SKB27636.1"/>
    <property type="molecule type" value="Genomic_DNA"/>
</dbReference>
<dbReference type="PANTHER" id="PTHR37817">
    <property type="entry name" value="N-ACETYLTRANSFERASE EIS"/>
    <property type="match status" value="1"/>
</dbReference>
<keyword evidence="3" id="KW-1185">Reference proteome</keyword>
<evidence type="ECO:0000259" key="1">
    <source>
        <dbReference type="PROSITE" id="PS51186"/>
    </source>
</evidence>
<reference evidence="3" key="1">
    <citation type="submission" date="2017-02" db="EMBL/GenBank/DDBJ databases">
        <authorList>
            <person name="Varghese N."/>
            <person name="Submissions S."/>
        </authorList>
    </citation>
    <scope>NUCLEOTIDE SEQUENCE [LARGE SCALE GENOMIC DNA]</scope>
    <source>
        <strain evidence="3">ATCC 35199</strain>
    </source>
</reference>
<dbReference type="InterPro" id="IPR041380">
    <property type="entry name" value="Acetyltransf_17"/>
</dbReference>
<dbReference type="AlphaFoldDB" id="A0A1T4ZY86"/>
<protein>
    <submittedName>
        <fullName evidence="2">Predicted acetyltransferase</fullName>
    </submittedName>
</protein>
<dbReference type="CDD" id="cd04301">
    <property type="entry name" value="NAT_SF"/>
    <property type="match status" value="1"/>
</dbReference>
<proteinExistence type="predicted"/>
<dbReference type="Proteomes" id="UP000243406">
    <property type="component" value="Unassembled WGS sequence"/>
</dbReference>
<dbReference type="Pfam" id="PF17668">
    <property type="entry name" value="Acetyltransf_17"/>
    <property type="match status" value="1"/>
</dbReference>